<organism evidence="1 2">
    <name type="scientific">Hydrobacter penzbergensis</name>
    <dbReference type="NCBI Taxonomy" id="1235997"/>
    <lineage>
        <taxon>Bacteria</taxon>
        <taxon>Pseudomonadati</taxon>
        <taxon>Bacteroidota</taxon>
        <taxon>Chitinophagia</taxon>
        <taxon>Chitinophagales</taxon>
        <taxon>Chitinophagaceae</taxon>
        <taxon>Hydrobacter</taxon>
    </lineage>
</organism>
<dbReference type="EMBL" id="FNNO01000008">
    <property type="protein sequence ID" value="SDX01671.1"/>
    <property type="molecule type" value="Genomic_DNA"/>
</dbReference>
<name>A0A8X8IF88_9BACT</name>
<sequence length="369" mass="41138">MPSKLQDIITYQSLLSYAKACIQLSDQLLYLKEKGFSKVIIPSRGAYPFWHRALHIYLEKGLKGAKFTSIHHHFKEWLVPFTADWGGDATMGFASKEIRRFWVKLVADYLNRISSPNTTFYQNLVQYVGKKLTLNPSNLLPSTKFLAPDSNDGFIFLDTAITGQAIYEVIEAFQDFGIKEYFVVLIVDENGSKLKSKYRAKISKEESAGRLRVIYTDKIFSEDTSPLLNSGICTVVFPSLIEQALSTVPSFRVEKACGAGLWFIDATSHLYSKPLNGIRGGVATLQSMMEKNLLAGKEISDKMLIDGTIEEMDLIAPSINIFSPETTKSIISERIGAHKLFPGGVGVTGTHIVRIELPPEVRSKVLKGI</sequence>
<dbReference type="AlphaFoldDB" id="A0A8X8IF88"/>
<comment type="caution">
    <text evidence="1">The sequence shown here is derived from an EMBL/GenBank/DDBJ whole genome shotgun (WGS) entry which is preliminary data.</text>
</comment>
<accession>A0A8X8IF88</accession>
<keyword evidence="2" id="KW-1185">Reference proteome</keyword>
<gene>
    <name evidence="1" type="ORF">SAMN05444410_10843</name>
</gene>
<evidence type="ECO:0000313" key="2">
    <source>
        <dbReference type="Proteomes" id="UP000198711"/>
    </source>
</evidence>
<reference evidence="1 2" key="1">
    <citation type="submission" date="2016-10" db="EMBL/GenBank/DDBJ databases">
        <authorList>
            <person name="Varghese N."/>
            <person name="Submissions S."/>
        </authorList>
    </citation>
    <scope>NUCLEOTIDE SEQUENCE [LARGE SCALE GENOMIC DNA]</scope>
    <source>
        <strain evidence="1 2">DSM 25353</strain>
    </source>
</reference>
<evidence type="ECO:0000313" key="1">
    <source>
        <dbReference type="EMBL" id="SDX01671.1"/>
    </source>
</evidence>
<dbReference type="Proteomes" id="UP000198711">
    <property type="component" value="Unassembled WGS sequence"/>
</dbReference>
<protein>
    <submittedName>
        <fullName evidence="1">Uncharacterized protein</fullName>
    </submittedName>
</protein>
<proteinExistence type="predicted"/>